<keyword evidence="2" id="KW-0732">Signal</keyword>
<dbReference type="PROSITE" id="PS51828">
    <property type="entry name" value="PTX_2"/>
    <property type="match status" value="1"/>
</dbReference>
<evidence type="ECO:0000256" key="2">
    <source>
        <dbReference type="ARBA" id="ARBA00022729"/>
    </source>
</evidence>
<evidence type="ECO:0000256" key="3">
    <source>
        <dbReference type="ARBA" id="ARBA00022837"/>
    </source>
</evidence>
<name>A0A8C5BL60_GADMO</name>
<dbReference type="Gene3D" id="2.60.120.200">
    <property type="match status" value="1"/>
</dbReference>
<dbReference type="PANTHER" id="PTHR45869">
    <property type="entry name" value="C-REACTIVE PROTEIN-RELATED"/>
    <property type="match status" value="1"/>
</dbReference>
<comment type="subcellular location">
    <subcellularLocation>
        <location evidence="6">Secreted</location>
    </subcellularLocation>
</comment>
<dbReference type="InterPro" id="IPR030476">
    <property type="entry name" value="Pentaxin_CS"/>
</dbReference>
<dbReference type="SUPFAM" id="SSF49899">
    <property type="entry name" value="Concanavalin A-like lectins/glucanases"/>
    <property type="match status" value="1"/>
</dbReference>
<sequence length="243" mass="26834">MFVAAVLLSDVEAGHVVPTSPSVSPSVDLISFRLKPCGFTKTFFCRSLVFPEETASSLVELTPAKPLSLDAFTLCLRFATELKGKREVILFAYRTQYFDELNVWRETDGRLSLYLSGPGAFFEVPELGPLANHVCLTWESLTGRTTMYVNGRSSASKIYQRGHRVRPGGKVILGQDPDNFLGDFQAEQSFVGEIFGVNMWDHVLPSVAIQLLSTGEDFSDANVLDWATVTIIPTGSVTWIDNN</sequence>
<dbReference type="InterPro" id="IPR013320">
    <property type="entry name" value="ConA-like_dom_sf"/>
</dbReference>
<evidence type="ECO:0000313" key="9">
    <source>
        <dbReference type="Proteomes" id="UP000694546"/>
    </source>
</evidence>
<reference evidence="8" key="2">
    <citation type="submission" date="2025-08" db="UniProtKB">
        <authorList>
            <consortium name="Ensembl"/>
        </authorList>
    </citation>
    <scope>IDENTIFICATION</scope>
</reference>
<keyword evidence="9" id="KW-1185">Reference proteome</keyword>
<comment type="cofactor">
    <cofactor evidence="6">
        <name>Ca(2+)</name>
        <dbReference type="ChEBI" id="CHEBI:29108"/>
    </cofactor>
    <text evidence="6">Binds 2 calcium ions per subunit.</text>
</comment>
<dbReference type="Proteomes" id="UP000694546">
    <property type="component" value="Chromosome 1"/>
</dbReference>
<reference evidence="8" key="3">
    <citation type="submission" date="2025-09" db="UniProtKB">
        <authorList>
            <consortium name="Ensembl"/>
        </authorList>
    </citation>
    <scope>IDENTIFICATION</scope>
</reference>
<dbReference type="InterPro" id="IPR001759">
    <property type="entry name" value="PTX_dom"/>
</dbReference>
<dbReference type="PROSITE" id="PS00289">
    <property type="entry name" value="PTX_1"/>
    <property type="match status" value="1"/>
</dbReference>
<dbReference type="Ensembl" id="ENSGMOT00000075936.1">
    <property type="protein sequence ID" value="ENSGMOP00000047550.1"/>
    <property type="gene ID" value="ENSGMOG00000022392.1"/>
</dbReference>
<evidence type="ECO:0000256" key="1">
    <source>
        <dbReference type="ARBA" id="ARBA00022723"/>
    </source>
</evidence>
<evidence type="ECO:0000256" key="5">
    <source>
        <dbReference type="PROSITE-ProRule" id="PRU01172"/>
    </source>
</evidence>
<proteinExistence type="inferred from homology"/>
<dbReference type="SMART" id="SM00159">
    <property type="entry name" value="PTX"/>
    <property type="match status" value="1"/>
</dbReference>
<dbReference type="GeneTree" id="ENSGT01100000263515"/>
<evidence type="ECO:0000313" key="8">
    <source>
        <dbReference type="Ensembl" id="ENSGMOP00000047550.1"/>
    </source>
</evidence>
<dbReference type="GO" id="GO:0005576">
    <property type="term" value="C:extracellular region"/>
    <property type="evidence" value="ECO:0007669"/>
    <property type="project" value="UniProtKB-SubCell"/>
</dbReference>
<evidence type="ECO:0000256" key="4">
    <source>
        <dbReference type="ARBA" id="ARBA00023157"/>
    </source>
</evidence>
<accession>A0A8C5BL60</accession>
<feature type="domain" description="Pentraxin (PTX)" evidence="7">
    <location>
        <begin position="44"/>
        <end position="243"/>
    </location>
</feature>
<evidence type="ECO:0000256" key="6">
    <source>
        <dbReference type="RuleBase" id="RU362112"/>
    </source>
</evidence>
<dbReference type="InterPro" id="IPR051005">
    <property type="entry name" value="Pentraxin_domain"/>
</dbReference>
<evidence type="ECO:0000259" key="7">
    <source>
        <dbReference type="PROSITE" id="PS51828"/>
    </source>
</evidence>
<comment type="similarity">
    <text evidence="6">Belongs to the pentraxin family.</text>
</comment>
<comment type="subunit">
    <text evidence="6">Homopentamer. Pentaxin (or pentraxin) have a discoid arrangement of 5 non-covalently bound subunits.</text>
</comment>
<protein>
    <recommendedName>
        <fullName evidence="6">Pentraxin family member</fullName>
    </recommendedName>
</protein>
<dbReference type="Pfam" id="PF00354">
    <property type="entry name" value="Pentaxin"/>
    <property type="match status" value="1"/>
</dbReference>
<dbReference type="AlphaFoldDB" id="A0A8C5BL60"/>
<keyword evidence="1 6" id="KW-0479">Metal-binding</keyword>
<comment type="caution">
    <text evidence="5">Lacks conserved residue(s) required for the propagation of feature annotation.</text>
</comment>
<organism evidence="8 9">
    <name type="scientific">Gadus morhua</name>
    <name type="common">Atlantic cod</name>
    <dbReference type="NCBI Taxonomy" id="8049"/>
    <lineage>
        <taxon>Eukaryota</taxon>
        <taxon>Metazoa</taxon>
        <taxon>Chordata</taxon>
        <taxon>Craniata</taxon>
        <taxon>Vertebrata</taxon>
        <taxon>Euteleostomi</taxon>
        <taxon>Actinopterygii</taxon>
        <taxon>Neopterygii</taxon>
        <taxon>Teleostei</taxon>
        <taxon>Neoteleostei</taxon>
        <taxon>Acanthomorphata</taxon>
        <taxon>Zeiogadaria</taxon>
        <taxon>Gadariae</taxon>
        <taxon>Gadiformes</taxon>
        <taxon>Gadoidei</taxon>
        <taxon>Gadidae</taxon>
        <taxon>Gadus</taxon>
    </lineage>
</organism>
<keyword evidence="4" id="KW-1015">Disulfide bond</keyword>
<reference evidence="8" key="1">
    <citation type="submission" date="2019-07" db="EMBL/GenBank/DDBJ databases">
        <authorList>
            <consortium name="Wellcome Sanger Institute Data Sharing"/>
        </authorList>
    </citation>
    <scope>NUCLEOTIDE SEQUENCE [LARGE SCALE GENOMIC DNA]</scope>
</reference>
<dbReference type="PRINTS" id="PR00895">
    <property type="entry name" value="PENTAXIN"/>
</dbReference>
<keyword evidence="3 6" id="KW-0106">Calcium</keyword>
<dbReference type="GO" id="GO:0046872">
    <property type="term" value="F:metal ion binding"/>
    <property type="evidence" value="ECO:0007669"/>
    <property type="project" value="UniProtKB-KW"/>
</dbReference>
<dbReference type="PANTHER" id="PTHR45869:SF2">
    <property type="entry name" value="C-REACTIVE PROTEIN-RELATED"/>
    <property type="match status" value="1"/>
</dbReference>